<dbReference type="Pfam" id="PF14584">
    <property type="entry name" value="DUF4446"/>
    <property type="match status" value="1"/>
</dbReference>
<organism evidence="2 3">
    <name type="scientific">[Lactobacillus] rogosae</name>
    <dbReference type="NCBI Taxonomy" id="706562"/>
    <lineage>
        <taxon>Bacteria</taxon>
        <taxon>Bacillati</taxon>
        <taxon>Bacillota</taxon>
        <taxon>Clostridia</taxon>
        <taxon>Lachnospirales</taxon>
        <taxon>Lachnospiraceae</taxon>
        <taxon>Lachnospira</taxon>
    </lineage>
</organism>
<gene>
    <name evidence="2" type="ORF">WMO14_12185</name>
</gene>
<protein>
    <submittedName>
        <fullName evidence="2">DUF4446 family protein</fullName>
    </submittedName>
</protein>
<evidence type="ECO:0000313" key="2">
    <source>
        <dbReference type="EMBL" id="MEQ2380616.1"/>
    </source>
</evidence>
<feature type="transmembrane region" description="Helical" evidence="1">
    <location>
        <begin position="12"/>
        <end position="35"/>
    </location>
</feature>
<dbReference type="EMBL" id="JBBMER010000011">
    <property type="protein sequence ID" value="MEQ2380616.1"/>
    <property type="molecule type" value="Genomic_DNA"/>
</dbReference>
<accession>A0ABV1C1Q4</accession>
<keyword evidence="3" id="KW-1185">Reference proteome</keyword>
<sequence length="182" mass="20324">MLDVFGLFSVPTLYVLIGIIVLLIVAIILSIVAIAKSSAMKKKYNIMMEGSEGKSIEKIIKEYTDDVKLLKETYENNTKSIKDIYDKMQYTFQKVGIVKYDAFHEMGGKLSFAICMLDKNDNGCLVNVMHSNNGCFAYIKEIINGESFIELGDEEANALKQAVAGRMGDVELSREVNDIVNN</sequence>
<evidence type="ECO:0000313" key="3">
    <source>
        <dbReference type="Proteomes" id="UP001442364"/>
    </source>
</evidence>
<keyword evidence="1" id="KW-1133">Transmembrane helix</keyword>
<comment type="caution">
    <text evidence="2">The sequence shown here is derived from an EMBL/GenBank/DDBJ whole genome shotgun (WGS) entry which is preliminary data.</text>
</comment>
<proteinExistence type="predicted"/>
<dbReference type="InterPro" id="IPR027981">
    <property type="entry name" value="DUF4446"/>
</dbReference>
<keyword evidence="1" id="KW-0812">Transmembrane</keyword>
<dbReference type="Proteomes" id="UP001442364">
    <property type="component" value="Unassembled WGS sequence"/>
</dbReference>
<reference evidence="2 3" key="1">
    <citation type="submission" date="2024-03" db="EMBL/GenBank/DDBJ databases">
        <title>Human intestinal bacterial collection.</title>
        <authorList>
            <person name="Pauvert C."/>
            <person name="Hitch T.C.A."/>
            <person name="Clavel T."/>
        </authorList>
    </citation>
    <scope>NUCLEOTIDE SEQUENCE [LARGE SCALE GENOMIC DNA]</scope>
    <source>
        <strain evidence="2 3">CLA-AA-H255</strain>
    </source>
</reference>
<dbReference type="RefSeq" id="WP_090141296.1">
    <property type="nucleotide sequence ID" value="NZ_DAWDOP010000027.1"/>
</dbReference>
<evidence type="ECO:0000256" key="1">
    <source>
        <dbReference type="SAM" id="Phobius"/>
    </source>
</evidence>
<name>A0ABV1C1Q4_9FIRM</name>
<keyword evidence="1" id="KW-0472">Membrane</keyword>